<proteinExistence type="predicted"/>
<protein>
    <submittedName>
        <fullName evidence="2">Uncharacterized protein</fullName>
    </submittedName>
</protein>
<dbReference type="AlphaFoldDB" id="A0A9J6RG62"/>
<dbReference type="EMBL" id="JAPRAT010000035">
    <property type="protein sequence ID" value="MCZ0704396.1"/>
    <property type="molecule type" value="Genomic_DNA"/>
</dbReference>
<evidence type="ECO:0000313" key="2">
    <source>
        <dbReference type="EMBL" id="MCZ0704396.1"/>
    </source>
</evidence>
<comment type="caution">
    <text evidence="2">The sequence shown here is derived from an EMBL/GenBank/DDBJ whole genome shotgun (WGS) entry which is preliminary data.</text>
</comment>
<keyword evidence="1" id="KW-0732">Signal</keyword>
<accession>A0A9J6RG62</accession>
<dbReference type="Proteomes" id="UP001084197">
    <property type="component" value="Unassembled WGS sequence"/>
</dbReference>
<evidence type="ECO:0000256" key="1">
    <source>
        <dbReference type="SAM" id="SignalP"/>
    </source>
</evidence>
<dbReference type="RefSeq" id="WP_268781166.1">
    <property type="nucleotide sequence ID" value="NZ_JAPRAT010000035.1"/>
</dbReference>
<reference evidence="2" key="1">
    <citation type="submission" date="2022-11" db="EMBL/GenBank/DDBJ databases">
        <title>WGS of Natronobacillus azotifigens 24KS-1, an anaerobic diazotrophic haloalkaliphile from soda-rich habitats.</title>
        <authorList>
            <person name="Sorokin D.Y."/>
            <person name="Merkel A.Y."/>
        </authorList>
    </citation>
    <scope>NUCLEOTIDE SEQUENCE</scope>
    <source>
        <strain evidence="2">24KS-1</strain>
    </source>
</reference>
<sequence length="168" mass="18478">MKSKFTILICFVLIFTFFVSSTQLVTAARKENEKTGLIAMYNPSGGGFLASIALKVETSIYYTPTGFNPDYNFVEFVVQTSTLKGSFAQCGGTMNTISPLKMGGTEITLRPDTFLIPDDGYARDILKSTRDGRQKGTYTIESSGQFYPNPSTCMGGGRVTSTFTFYNY</sequence>
<name>A0A9J6RG62_9BACI</name>
<gene>
    <name evidence="2" type="ORF">OWO01_14395</name>
</gene>
<feature type="chain" id="PRO_5039894037" evidence="1">
    <location>
        <begin position="28"/>
        <end position="168"/>
    </location>
</feature>
<evidence type="ECO:0000313" key="3">
    <source>
        <dbReference type="Proteomes" id="UP001084197"/>
    </source>
</evidence>
<organism evidence="2 3">
    <name type="scientific">Natronobacillus azotifigens</name>
    <dbReference type="NCBI Taxonomy" id="472978"/>
    <lineage>
        <taxon>Bacteria</taxon>
        <taxon>Bacillati</taxon>
        <taxon>Bacillota</taxon>
        <taxon>Bacilli</taxon>
        <taxon>Bacillales</taxon>
        <taxon>Bacillaceae</taxon>
        <taxon>Natronobacillus</taxon>
    </lineage>
</organism>
<keyword evidence="3" id="KW-1185">Reference proteome</keyword>
<feature type="signal peptide" evidence="1">
    <location>
        <begin position="1"/>
        <end position="27"/>
    </location>
</feature>